<reference evidence="1" key="1">
    <citation type="submission" date="2013-08" db="EMBL/GenBank/DDBJ databases">
        <title>Gene expansion shapes genome architecture in the human pathogen Lichtheimia corymbifera: an evolutionary genomics analysis in the ancient terrestrial Mucorales (Mucoromycotina).</title>
        <authorList>
            <person name="Schwartze V.U."/>
            <person name="Winter S."/>
            <person name="Shelest E."/>
            <person name="Marcet-Houben M."/>
            <person name="Horn F."/>
            <person name="Wehner S."/>
            <person name="Hoffmann K."/>
            <person name="Riege K."/>
            <person name="Sammeth M."/>
            <person name="Nowrousian M."/>
            <person name="Valiante V."/>
            <person name="Linde J."/>
            <person name="Jacobsen I.D."/>
            <person name="Marz M."/>
            <person name="Brakhage A.A."/>
            <person name="Gabaldon T."/>
            <person name="Bocker S."/>
            <person name="Voigt K."/>
        </authorList>
    </citation>
    <scope>NUCLEOTIDE SEQUENCE [LARGE SCALE GENOMIC DNA]</scope>
    <source>
        <strain evidence="1">FSU 9682</strain>
    </source>
</reference>
<dbReference type="Proteomes" id="UP000027586">
    <property type="component" value="Unassembled WGS sequence"/>
</dbReference>
<evidence type="ECO:0000313" key="2">
    <source>
        <dbReference type="Proteomes" id="UP000027586"/>
    </source>
</evidence>
<organism evidence="1 2">
    <name type="scientific">Lichtheimia corymbifera JMRC:FSU:9682</name>
    <dbReference type="NCBI Taxonomy" id="1263082"/>
    <lineage>
        <taxon>Eukaryota</taxon>
        <taxon>Fungi</taxon>
        <taxon>Fungi incertae sedis</taxon>
        <taxon>Mucoromycota</taxon>
        <taxon>Mucoromycotina</taxon>
        <taxon>Mucoromycetes</taxon>
        <taxon>Mucorales</taxon>
        <taxon>Lichtheimiaceae</taxon>
        <taxon>Lichtheimia</taxon>
    </lineage>
</organism>
<dbReference type="EMBL" id="CBTN010000165">
    <property type="protein sequence ID" value="CDH61257.1"/>
    <property type="molecule type" value="Genomic_DNA"/>
</dbReference>
<proteinExistence type="predicted"/>
<comment type="caution">
    <text evidence="1">The sequence shown here is derived from an EMBL/GenBank/DDBJ whole genome shotgun (WGS) entry which is preliminary data.</text>
</comment>
<gene>
    <name evidence="1" type="ORF">LCOR_12037.1</name>
</gene>
<dbReference type="VEuPathDB" id="FungiDB:LCOR_12037.1"/>
<keyword evidence="2" id="KW-1185">Reference proteome</keyword>
<sequence length="80" mass="9567">MVTSHDRCRQLSYSYTNQQDICQQQDRYGYKVADEDAYTSHELMICYQKQAEINLQEGNNLRASTLLWYHLLQLTMVTIW</sequence>
<evidence type="ECO:0000313" key="1">
    <source>
        <dbReference type="EMBL" id="CDH61257.1"/>
    </source>
</evidence>
<dbReference type="AlphaFoldDB" id="A0A068SHB9"/>
<name>A0A068SHB9_9FUNG</name>
<protein>
    <submittedName>
        <fullName evidence="1">Uncharacterized protein</fullName>
    </submittedName>
</protein>
<accession>A0A068SHB9</accession>